<feature type="transmembrane region" description="Helical" evidence="1">
    <location>
        <begin position="81"/>
        <end position="103"/>
    </location>
</feature>
<gene>
    <name evidence="2" type="ORF">SVIM_LOCUS368426</name>
</gene>
<feature type="transmembrane region" description="Helical" evidence="1">
    <location>
        <begin position="35"/>
        <end position="60"/>
    </location>
</feature>
<accession>A0A6N2MFY2</accession>
<evidence type="ECO:0000256" key="1">
    <source>
        <dbReference type="SAM" id="Phobius"/>
    </source>
</evidence>
<proteinExistence type="predicted"/>
<name>A0A6N2MFY2_SALVM</name>
<organism evidence="2">
    <name type="scientific">Salix viminalis</name>
    <name type="common">Common osier</name>
    <name type="synonym">Basket willow</name>
    <dbReference type="NCBI Taxonomy" id="40686"/>
    <lineage>
        <taxon>Eukaryota</taxon>
        <taxon>Viridiplantae</taxon>
        <taxon>Streptophyta</taxon>
        <taxon>Embryophyta</taxon>
        <taxon>Tracheophyta</taxon>
        <taxon>Spermatophyta</taxon>
        <taxon>Magnoliopsida</taxon>
        <taxon>eudicotyledons</taxon>
        <taxon>Gunneridae</taxon>
        <taxon>Pentapetalae</taxon>
        <taxon>rosids</taxon>
        <taxon>fabids</taxon>
        <taxon>Malpighiales</taxon>
        <taxon>Salicaceae</taxon>
        <taxon>Saliceae</taxon>
        <taxon>Salix</taxon>
    </lineage>
</organism>
<keyword evidence="1" id="KW-0812">Transmembrane</keyword>
<reference evidence="2" key="1">
    <citation type="submission" date="2019-03" db="EMBL/GenBank/DDBJ databases">
        <authorList>
            <person name="Mank J."/>
            <person name="Almeida P."/>
        </authorList>
    </citation>
    <scope>NUCLEOTIDE SEQUENCE</scope>
    <source>
        <strain evidence="2">78183</strain>
    </source>
</reference>
<dbReference type="EMBL" id="CAADRP010001818">
    <property type="protein sequence ID" value="VFU53146.1"/>
    <property type="molecule type" value="Genomic_DNA"/>
</dbReference>
<evidence type="ECO:0000313" key="2">
    <source>
        <dbReference type="EMBL" id="VFU53146.1"/>
    </source>
</evidence>
<protein>
    <submittedName>
        <fullName evidence="2">Uncharacterized protein</fullName>
    </submittedName>
</protein>
<dbReference type="AlphaFoldDB" id="A0A6N2MFY2"/>
<keyword evidence="1" id="KW-0472">Membrane</keyword>
<sequence>MHIPLAVLCFVRRAERAQAGLIRFEEGLDSDRFVWWAAASPFFLLLCPSFVLTSLFSLLARGDALVCCSFPTSGVFSHGFCFCRTNLFNYSLWVFSVLCWLLRV</sequence>
<keyword evidence="1" id="KW-1133">Transmembrane helix</keyword>